<dbReference type="PROSITE" id="PS50106">
    <property type="entry name" value="PDZ"/>
    <property type="match status" value="1"/>
</dbReference>
<feature type="compositionally biased region" description="Polar residues" evidence="1">
    <location>
        <begin position="152"/>
        <end position="161"/>
    </location>
</feature>
<feature type="region of interest" description="Disordered" evidence="1">
    <location>
        <begin position="1"/>
        <end position="54"/>
    </location>
</feature>
<reference evidence="4 5" key="2">
    <citation type="submission" date="2018-11" db="EMBL/GenBank/DDBJ databases">
        <authorList>
            <consortium name="Pathogen Informatics"/>
        </authorList>
    </citation>
    <scope>NUCLEOTIDE SEQUENCE [LARGE SCALE GENOMIC DNA]</scope>
</reference>
<dbReference type="InterPro" id="IPR001478">
    <property type="entry name" value="PDZ"/>
</dbReference>
<protein>
    <submittedName>
        <fullName evidence="6">PDZ domain-containing protein</fullName>
    </submittedName>
</protein>
<keyword evidence="2" id="KW-1133">Transmembrane helix</keyword>
<evidence type="ECO:0000313" key="6">
    <source>
        <dbReference type="WBParaSite" id="TCNE_0000001801-mRNA-1"/>
    </source>
</evidence>
<gene>
    <name evidence="4" type="ORF">TCNE_LOCUS19</name>
</gene>
<feature type="region of interest" description="Disordered" evidence="1">
    <location>
        <begin position="228"/>
        <end position="247"/>
    </location>
</feature>
<feature type="region of interest" description="Disordered" evidence="1">
    <location>
        <begin position="92"/>
        <end position="216"/>
    </location>
</feature>
<feature type="compositionally biased region" description="Polar residues" evidence="1">
    <location>
        <begin position="9"/>
        <end position="21"/>
    </location>
</feature>
<keyword evidence="5" id="KW-1185">Reference proteome</keyword>
<dbReference type="AlphaFoldDB" id="A0A183TUU9"/>
<feature type="transmembrane region" description="Helical" evidence="2">
    <location>
        <begin position="886"/>
        <end position="908"/>
    </location>
</feature>
<feature type="compositionally biased region" description="Pro residues" evidence="1">
    <location>
        <begin position="201"/>
        <end position="211"/>
    </location>
</feature>
<keyword evidence="2" id="KW-0472">Membrane</keyword>
<dbReference type="EMBL" id="UYWY01000007">
    <property type="protein sequence ID" value="VDM23408.1"/>
    <property type="molecule type" value="Genomic_DNA"/>
</dbReference>
<dbReference type="Proteomes" id="UP000050794">
    <property type="component" value="Unassembled WGS sequence"/>
</dbReference>
<feature type="compositionally biased region" description="Polar residues" evidence="1">
    <location>
        <begin position="526"/>
        <end position="537"/>
    </location>
</feature>
<reference evidence="6" key="1">
    <citation type="submission" date="2016-06" db="UniProtKB">
        <authorList>
            <consortium name="WormBaseParasite"/>
        </authorList>
    </citation>
    <scope>IDENTIFICATION</scope>
</reference>
<dbReference type="WBParaSite" id="TCNE_0000001801-mRNA-1">
    <property type="protein sequence ID" value="TCNE_0000001801-mRNA-1"/>
    <property type="gene ID" value="TCNE_0000001801"/>
</dbReference>
<evidence type="ECO:0000256" key="2">
    <source>
        <dbReference type="SAM" id="Phobius"/>
    </source>
</evidence>
<evidence type="ECO:0000256" key="1">
    <source>
        <dbReference type="SAM" id="MobiDB-lite"/>
    </source>
</evidence>
<feature type="compositionally biased region" description="Polar residues" evidence="1">
    <location>
        <begin position="620"/>
        <end position="639"/>
    </location>
</feature>
<feature type="region of interest" description="Disordered" evidence="1">
    <location>
        <begin position="579"/>
        <end position="642"/>
    </location>
</feature>
<proteinExistence type="predicted"/>
<accession>A0A183TUU9</accession>
<keyword evidence="2" id="KW-0812">Transmembrane</keyword>
<feature type="compositionally biased region" description="Low complexity" evidence="1">
    <location>
        <begin position="484"/>
        <end position="502"/>
    </location>
</feature>
<sequence length="933" mass="101768">MALQLDALSASSGMMPSSNGVLNGAPSHSPLSSDSGFHSDQIGAEQQQQQRTAPPLRTKNIFHKPTYDSVFATDPDTNTIFDKFDRRFQTNRPHCLSNPLRFPKSDDENRSKSPVAAPVIVPTRLTMSTGSRTPTSPFYTASSTSRECDSLANFSLPSPHQQSHESLLHQDSGSSEERFMSSSITESFASGTAAALKQQPPALPHEPPPSAPTSTQYITSTNVSIQLSPTSASYNHPSPPVSPLKPKLSLQTTARTPDLPTMTITSPGATLSTAAVIGEIPHHVLAYNDEEIATAELVDYAINSSEQVSQSAQEVMVERETERSAEHKLKLIEEGEDMTELKDKVDSKEALVEAVEEEQEPSELLGRDSELSYCKSIKETPSPAFGEHVQLTSFARSTGFARPDVEYEHADAKLDKTAEYPNIAPAHEDSSTANFGTKSSSVNLSSPSFGAAKFSSWSINKFSQNDNGAPVMPAPRGVAAMVHSSVPSSYSRTSTSTRGLRTSEWRISSSTASANLPQSPPPRFTAVTSSSYGSLSQKSDDSSNLHETSPPKVVSSSHENPSVRVTALHWSSQESLPKAITVASSSEECPEQKATSIPSNLHENPPSRGGISTLPRLTSPVKSTFSSEASSPITRSSDVQFEKNHTSPRYSFRNEFDETNTLSYPYTSVDSKDPMMTINKQSPVETFAEHSEVASARTFESSYQSDRRNIARPNTIAQQVLSSASVPTQSSVLPPNDSASKQRSSFVGLDFSRYEVAEEDIIGRPVEADESEQNAILFAKEFYSKSAACSRGKPTEQQLAQCKEILGSESFADYDIFTVNLKRSANSPEGSVGIILTSAATGDKYILVIISVQKVITGSIADHSDYIDRGDRVFFIQDRSTRMVRYFLLALNCIKIILLCFVFEMILFASYYSFFLGFITFIAMIQYSFTYLQ</sequence>
<evidence type="ECO:0000313" key="4">
    <source>
        <dbReference type="EMBL" id="VDM23408.1"/>
    </source>
</evidence>
<feature type="compositionally biased region" description="Polar residues" evidence="1">
    <location>
        <begin position="505"/>
        <end position="517"/>
    </location>
</feature>
<feature type="region of interest" description="Disordered" evidence="1">
    <location>
        <begin position="483"/>
        <end position="561"/>
    </location>
</feature>
<feature type="compositionally biased region" description="Polar residues" evidence="1">
    <location>
        <begin position="582"/>
        <end position="602"/>
    </location>
</feature>
<feature type="transmembrane region" description="Helical" evidence="2">
    <location>
        <begin position="914"/>
        <end position="932"/>
    </location>
</feature>
<feature type="region of interest" description="Disordered" evidence="1">
    <location>
        <begin position="722"/>
        <end position="742"/>
    </location>
</feature>
<organism evidence="5 6">
    <name type="scientific">Toxocara canis</name>
    <name type="common">Canine roundworm</name>
    <dbReference type="NCBI Taxonomy" id="6265"/>
    <lineage>
        <taxon>Eukaryota</taxon>
        <taxon>Metazoa</taxon>
        <taxon>Ecdysozoa</taxon>
        <taxon>Nematoda</taxon>
        <taxon>Chromadorea</taxon>
        <taxon>Rhabditida</taxon>
        <taxon>Spirurina</taxon>
        <taxon>Ascaridomorpha</taxon>
        <taxon>Ascaridoidea</taxon>
        <taxon>Toxocaridae</taxon>
        <taxon>Toxocara</taxon>
    </lineage>
</organism>
<evidence type="ECO:0000259" key="3">
    <source>
        <dbReference type="PROSITE" id="PS50106"/>
    </source>
</evidence>
<feature type="compositionally biased region" description="Polar residues" evidence="1">
    <location>
        <begin position="125"/>
        <end position="145"/>
    </location>
</feature>
<feature type="compositionally biased region" description="Polar residues" evidence="1">
    <location>
        <begin position="29"/>
        <end position="52"/>
    </location>
</feature>
<evidence type="ECO:0000313" key="5">
    <source>
        <dbReference type="Proteomes" id="UP000050794"/>
    </source>
</evidence>
<name>A0A183TUU9_TOXCA</name>
<feature type="domain" description="PDZ" evidence="3">
    <location>
        <begin position="818"/>
        <end position="885"/>
    </location>
</feature>